<dbReference type="InterPro" id="IPR048395">
    <property type="entry name" value="Glyco_hydro_31_C"/>
</dbReference>
<dbReference type="GO" id="GO:0004558">
    <property type="term" value="F:alpha-1,4-glucosidase activity"/>
    <property type="evidence" value="ECO:0007669"/>
    <property type="project" value="UniProtKB-EC"/>
</dbReference>
<dbReference type="Proteomes" id="UP000560658">
    <property type="component" value="Unassembled WGS sequence"/>
</dbReference>
<dbReference type="InterPro" id="IPR000322">
    <property type="entry name" value="Glyco_hydro_31_TIM"/>
</dbReference>
<dbReference type="CDD" id="cd06592">
    <property type="entry name" value="GH31_NET37"/>
    <property type="match status" value="1"/>
</dbReference>
<keyword evidence="5" id="KW-0732">Signal</keyword>
<dbReference type="PANTHER" id="PTHR43053:SF4">
    <property type="entry name" value="MYOGENESIS-REGULATING GLYCOSIDASE"/>
    <property type="match status" value="1"/>
</dbReference>
<proteinExistence type="inferred from homology"/>
<sequence length="527" mass="60933">MKGLINLLIAFFISGSLQAQYITEVQSLKDEYWWGGVTAYGQKMPYVEPIREYNLLTENNNNQVVSLLLSNKGRFIWSDYPFKFTASKDGLRINSDFEKVDIKTGGSTLREAYLTACQKYFPPEGKLPENLFFTVPQYNTWIELMYNQNQKDVLEYAHNIIAHGFPPGILMIDDNWQNYYGNFEFKSKKFPNPKAMVDELHRLGFKVMLWICPFVSADSPEFRELDRKGFLIKDHRNKPAILNWWNGYSACYDFTHPDAVDYFVSTLKDVQKKYGIDGFKLDAGDNGIYADKDLISYKPDAIATDHTKAWAQIGLEFPFNEYRACWQMGGKPLIQRLGDKNYSWSAVQSLIPEMIAAGLLGYAFTCPDMIGGGQYKSFLNIKSNEFDQSLIVRSTQIHALMPMMQFSVAPWRILDDENLDIVKCMAHLHEQMSEYIMECVRMSAKSGEPIVRHMEYSFPNEGFEICKDQYMLGDKYMIAPVVTSENKRYVKLPNGRWKDDQGKIHRGGKTITIDVPLYRLPYFEKQK</sequence>
<dbReference type="InterPro" id="IPR013780">
    <property type="entry name" value="Glyco_hydro_b"/>
</dbReference>
<feature type="domain" description="Glycosyl hydrolase family 31 C-terminal" evidence="7">
    <location>
        <begin position="447"/>
        <end position="525"/>
    </location>
</feature>
<evidence type="ECO:0000256" key="1">
    <source>
        <dbReference type="ARBA" id="ARBA00007806"/>
    </source>
</evidence>
<dbReference type="GO" id="GO:0005975">
    <property type="term" value="P:carbohydrate metabolic process"/>
    <property type="evidence" value="ECO:0007669"/>
    <property type="project" value="InterPro"/>
</dbReference>
<evidence type="ECO:0000256" key="2">
    <source>
        <dbReference type="ARBA" id="ARBA00022801"/>
    </source>
</evidence>
<dbReference type="Pfam" id="PF01055">
    <property type="entry name" value="Glyco_hydro_31_2nd"/>
    <property type="match status" value="1"/>
</dbReference>
<evidence type="ECO:0000313" key="9">
    <source>
        <dbReference type="Proteomes" id="UP000560658"/>
    </source>
</evidence>
<feature type="signal peptide" evidence="5">
    <location>
        <begin position="1"/>
        <end position="19"/>
    </location>
</feature>
<dbReference type="RefSeq" id="WP_044163720.1">
    <property type="nucleotide sequence ID" value="NZ_JACIER010000018.1"/>
</dbReference>
<dbReference type="InterPro" id="IPR017853">
    <property type="entry name" value="GH"/>
</dbReference>
<name>A0A840DAV8_9BACE</name>
<feature type="domain" description="Glycoside hydrolase family 31 TIM barrel" evidence="6">
    <location>
        <begin position="145"/>
        <end position="412"/>
    </location>
</feature>
<gene>
    <name evidence="8" type="ORF">GGR06_003607</name>
</gene>
<dbReference type="AlphaFoldDB" id="A0A840DAV8"/>
<keyword evidence="9" id="KW-1185">Reference proteome</keyword>
<dbReference type="EMBL" id="JACIER010000018">
    <property type="protein sequence ID" value="MBB4045785.1"/>
    <property type="molecule type" value="Genomic_DNA"/>
</dbReference>
<keyword evidence="2 4" id="KW-0378">Hydrolase</keyword>
<evidence type="ECO:0000259" key="6">
    <source>
        <dbReference type="Pfam" id="PF01055"/>
    </source>
</evidence>
<reference evidence="8" key="1">
    <citation type="submission" date="2020-08" db="EMBL/GenBank/DDBJ databases">
        <title>Genomic Encyclopedia of Type Strains, Phase IV (KMG-IV): sequencing the most valuable type-strain genomes for metagenomic binning, comparative biology and taxonomic classification.</title>
        <authorList>
            <person name="Goeker M."/>
        </authorList>
    </citation>
    <scope>NUCLEOTIDE SEQUENCE [LARGE SCALE GENOMIC DNA]</scope>
    <source>
        <strain evidence="8">DSM 105720</strain>
    </source>
</reference>
<dbReference type="Gene3D" id="3.20.20.80">
    <property type="entry name" value="Glycosidases"/>
    <property type="match status" value="1"/>
</dbReference>
<evidence type="ECO:0000313" key="8">
    <source>
        <dbReference type="EMBL" id="MBB4045785.1"/>
    </source>
</evidence>
<protein>
    <submittedName>
        <fullName evidence="8">Alpha-glucosidase</fullName>
        <ecNumber evidence="8">3.2.1.20</ecNumber>
    </submittedName>
</protein>
<dbReference type="EC" id="3.2.1.20" evidence="8"/>
<dbReference type="PANTHER" id="PTHR43053">
    <property type="entry name" value="GLYCOSIDASE FAMILY 31"/>
    <property type="match status" value="1"/>
</dbReference>
<evidence type="ECO:0000256" key="3">
    <source>
        <dbReference type="ARBA" id="ARBA00023295"/>
    </source>
</evidence>
<dbReference type="SUPFAM" id="SSF51445">
    <property type="entry name" value="(Trans)glycosidases"/>
    <property type="match status" value="1"/>
</dbReference>
<evidence type="ECO:0000259" key="7">
    <source>
        <dbReference type="Pfam" id="PF21365"/>
    </source>
</evidence>
<comment type="similarity">
    <text evidence="1 4">Belongs to the glycosyl hydrolase 31 family.</text>
</comment>
<feature type="chain" id="PRO_5032334536" evidence="5">
    <location>
        <begin position="20"/>
        <end position="527"/>
    </location>
</feature>
<keyword evidence="3 4" id="KW-0326">Glycosidase</keyword>
<accession>A0A840DAV8</accession>
<comment type="caution">
    <text evidence="8">The sequence shown here is derived from an EMBL/GenBank/DDBJ whole genome shotgun (WGS) entry which is preliminary data.</text>
</comment>
<evidence type="ECO:0000256" key="5">
    <source>
        <dbReference type="SAM" id="SignalP"/>
    </source>
</evidence>
<dbReference type="Pfam" id="PF21365">
    <property type="entry name" value="Glyco_hydro_31_3rd"/>
    <property type="match status" value="1"/>
</dbReference>
<dbReference type="InterPro" id="IPR050985">
    <property type="entry name" value="Alpha-glycosidase_related"/>
</dbReference>
<dbReference type="Gene3D" id="2.60.40.1180">
    <property type="entry name" value="Golgi alpha-mannosidase II"/>
    <property type="match status" value="1"/>
</dbReference>
<organism evidence="8 9">
    <name type="scientific">Bacteroides reticulotermitis</name>
    <dbReference type="NCBI Taxonomy" id="1133319"/>
    <lineage>
        <taxon>Bacteria</taxon>
        <taxon>Pseudomonadati</taxon>
        <taxon>Bacteroidota</taxon>
        <taxon>Bacteroidia</taxon>
        <taxon>Bacteroidales</taxon>
        <taxon>Bacteroidaceae</taxon>
        <taxon>Bacteroides</taxon>
    </lineage>
</organism>
<dbReference type="SUPFAM" id="SSF51011">
    <property type="entry name" value="Glycosyl hydrolase domain"/>
    <property type="match status" value="1"/>
</dbReference>
<evidence type="ECO:0000256" key="4">
    <source>
        <dbReference type="RuleBase" id="RU361185"/>
    </source>
</evidence>